<accession>A0A5B9EB30</accession>
<evidence type="ECO:0000313" key="2">
    <source>
        <dbReference type="EMBL" id="QEE27477.1"/>
    </source>
</evidence>
<dbReference type="RefSeq" id="WP_147646668.1">
    <property type="nucleotide sequence ID" value="NZ_CP042806.1"/>
</dbReference>
<dbReference type="NCBIfam" id="TIGR03435">
    <property type="entry name" value="Soli_TIGR03435"/>
    <property type="match status" value="1"/>
</dbReference>
<dbReference type="AlphaFoldDB" id="A0A5B9EB30"/>
<protein>
    <submittedName>
        <fullName evidence="2">TIGR03435 family protein</fullName>
    </submittedName>
</protein>
<dbReference type="EMBL" id="CP042806">
    <property type="protein sequence ID" value="QEE27477.1"/>
    <property type="molecule type" value="Genomic_DNA"/>
</dbReference>
<dbReference type="KEGG" id="talb:FTW19_05305"/>
<feature type="region of interest" description="Disordered" evidence="1">
    <location>
        <begin position="147"/>
        <end position="170"/>
    </location>
</feature>
<gene>
    <name evidence="2" type="ORF">FTW19_05305</name>
</gene>
<dbReference type="OrthoDB" id="108420at2"/>
<dbReference type="InterPro" id="IPR017801">
    <property type="entry name" value="DUF3738"/>
</dbReference>
<proteinExistence type="predicted"/>
<reference evidence="2 3" key="1">
    <citation type="submission" date="2019-08" db="EMBL/GenBank/DDBJ databases">
        <title>Complete genome sequence of Terriglobus albidus strain ORNL.</title>
        <authorList>
            <person name="Podar M."/>
        </authorList>
    </citation>
    <scope>NUCLEOTIDE SEQUENCE [LARGE SCALE GENOMIC DNA]</scope>
    <source>
        <strain evidence="2 3">ORNL</strain>
    </source>
</reference>
<dbReference type="Proteomes" id="UP000321820">
    <property type="component" value="Chromosome"/>
</dbReference>
<name>A0A5B9EB30_9BACT</name>
<evidence type="ECO:0000313" key="3">
    <source>
        <dbReference type="Proteomes" id="UP000321820"/>
    </source>
</evidence>
<evidence type="ECO:0000256" key="1">
    <source>
        <dbReference type="SAM" id="MobiDB-lite"/>
    </source>
</evidence>
<sequence length="265" mass="29616">MSRRHILMGCLLFASIAGYGQARYAYEVASIRPPTIEDSNANWKIGAEGLRLVNASLRDIIKIAFDIRSESQLENLPEWARSTHYTIEAKADDATIAMSKTLSDQKSEELCRAEMQHLLEDRFHLKVTHIHRERPVYALTVAKGGPKLKESAPKPQIEDSSDSSSETEGSLSFTSTHITATNVTMAIFAAMLSHLEDVDERVVVDKTGLTKHYDWELSWSPDAAQDTSKPSLFTAVQEQLGLKLEQDKAPIDIVVIDHLERPTEN</sequence>
<keyword evidence="3" id="KW-1185">Reference proteome</keyword>
<organism evidence="2 3">
    <name type="scientific">Terriglobus albidus</name>
    <dbReference type="NCBI Taxonomy" id="1592106"/>
    <lineage>
        <taxon>Bacteria</taxon>
        <taxon>Pseudomonadati</taxon>
        <taxon>Acidobacteriota</taxon>
        <taxon>Terriglobia</taxon>
        <taxon>Terriglobales</taxon>
        <taxon>Acidobacteriaceae</taxon>
        <taxon>Terriglobus</taxon>
    </lineage>
</organism>
<dbReference type="Pfam" id="PF12543">
    <property type="entry name" value="DUF3738"/>
    <property type="match status" value="1"/>
</dbReference>